<evidence type="ECO:0000259" key="2">
    <source>
        <dbReference type="Pfam" id="PF00646"/>
    </source>
</evidence>
<reference evidence="3" key="1">
    <citation type="journal article" date="2018" name="DNA Res.">
        <title>Multiple hybrid de novo genome assembly of finger millet, an orphan allotetraploid crop.</title>
        <authorList>
            <person name="Hatakeyama M."/>
            <person name="Aluri S."/>
            <person name="Balachadran M.T."/>
            <person name="Sivarajan S.R."/>
            <person name="Patrignani A."/>
            <person name="Gruter S."/>
            <person name="Poveda L."/>
            <person name="Shimizu-Inatsugi R."/>
            <person name="Baeten J."/>
            <person name="Francoijs K.J."/>
            <person name="Nataraja K.N."/>
            <person name="Reddy Y.A.N."/>
            <person name="Phadnis S."/>
            <person name="Ravikumar R.L."/>
            <person name="Schlapbach R."/>
            <person name="Sreeman S.M."/>
            <person name="Shimizu K.K."/>
        </authorList>
    </citation>
    <scope>NUCLEOTIDE SEQUENCE</scope>
</reference>
<dbReference type="EMBL" id="BQKI01000088">
    <property type="protein sequence ID" value="GJN35290.1"/>
    <property type="molecule type" value="Genomic_DNA"/>
</dbReference>
<evidence type="ECO:0000256" key="1">
    <source>
        <dbReference type="SAM" id="MobiDB-lite"/>
    </source>
</evidence>
<sequence>MDELLEEFEVEMQQQYMGMEGIDLDGISDSDDSGDSSESDEDEDPRPPPPQYPEAIVDAVLAYLPPMPSASLIAERPLVQLIPCARRAVWTALPHEAIKEIFRHLPISDLLAVGTVLDDAGWYQRWRDVDLTLHDRQIRHGSYKDIGHYIHLHGGVVRSLRVDKIFHSRKSSQLVPAATYARGDGSN</sequence>
<dbReference type="InterPro" id="IPR001810">
    <property type="entry name" value="F-box_dom"/>
</dbReference>
<dbReference type="AlphaFoldDB" id="A0AAV5FLF4"/>
<evidence type="ECO:0000313" key="3">
    <source>
        <dbReference type="EMBL" id="GJN35290.1"/>
    </source>
</evidence>
<gene>
    <name evidence="3" type="primary">gb24044</name>
    <name evidence="3" type="ORF">PR202_gb24044</name>
</gene>
<feature type="region of interest" description="Disordered" evidence="1">
    <location>
        <begin position="19"/>
        <end position="52"/>
    </location>
</feature>
<keyword evidence="4" id="KW-1185">Reference proteome</keyword>
<comment type="caution">
    <text evidence="3">The sequence shown here is derived from an EMBL/GenBank/DDBJ whole genome shotgun (WGS) entry which is preliminary data.</text>
</comment>
<dbReference type="Proteomes" id="UP001054889">
    <property type="component" value="Unassembled WGS sequence"/>
</dbReference>
<feature type="compositionally biased region" description="Acidic residues" evidence="1">
    <location>
        <begin position="22"/>
        <end position="44"/>
    </location>
</feature>
<dbReference type="Pfam" id="PF00646">
    <property type="entry name" value="F-box"/>
    <property type="match status" value="1"/>
</dbReference>
<organism evidence="3 4">
    <name type="scientific">Eleusine coracana subsp. coracana</name>
    <dbReference type="NCBI Taxonomy" id="191504"/>
    <lineage>
        <taxon>Eukaryota</taxon>
        <taxon>Viridiplantae</taxon>
        <taxon>Streptophyta</taxon>
        <taxon>Embryophyta</taxon>
        <taxon>Tracheophyta</taxon>
        <taxon>Spermatophyta</taxon>
        <taxon>Magnoliopsida</taxon>
        <taxon>Liliopsida</taxon>
        <taxon>Poales</taxon>
        <taxon>Poaceae</taxon>
        <taxon>PACMAD clade</taxon>
        <taxon>Chloridoideae</taxon>
        <taxon>Cynodonteae</taxon>
        <taxon>Eleusininae</taxon>
        <taxon>Eleusine</taxon>
    </lineage>
</organism>
<protein>
    <recommendedName>
        <fullName evidence="2">F-box domain-containing protein</fullName>
    </recommendedName>
</protein>
<name>A0AAV5FLF4_ELECO</name>
<accession>A0AAV5FLF4</accession>
<reference evidence="3" key="2">
    <citation type="submission" date="2021-12" db="EMBL/GenBank/DDBJ databases">
        <title>Resequencing data analysis of finger millet.</title>
        <authorList>
            <person name="Hatakeyama M."/>
            <person name="Aluri S."/>
            <person name="Balachadran M.T."/>
            <person name="Sivarajan S.R."/>
            <person name="Poveda L."/>
            <person name="Shimizu-Inatsugi R."/>
            <person name="Schlapbach R."/>
            <person name="Sreeman S.M."/>
            <person name="Shimizu K.K."/>
        </authorList>
    </citation>
    <scope>NUCLEOTIDE SEQUENCE</scope>
</reference>
<evidence type="ECO:0000313" key="4">
    <source>
        <dbReference type="Proteomes" id="UP001054889"/>
    </source>
</evidence>
<proteinExistence type="predicted"/>
<feature type="domain" description="F-box" evidence="2">
    <location>
        <begin position="90"/>
        <end position="113"/>
    </location>
</feature>